<dbReference type="AlphaFoldDB" id="A0ABD1XA32"/>
<gene>
    <name evidence="3" type="ORF">Fot_03565</name>
</gene>
<dbReference type="Gene3D" id="3.40.50.200">
    <property type="entry name" value="Peptidase S8/S53 domain"/>
    <property type="match status" value="1"/>
</dbReference>
<reference evidence="4" key="1">
    <citation type="submission" date="2024-07" db="EMBL/GenBank/DDBJ databases">
        <title>Two chromosome-level genome assemblies of Korean endemic species Abeliophyllum distichum and Forsythia ovata (Oleaceae).</title>
        <authorList>
            <person name="Jang H."/>
        </authorList>
    </citation>
    <scope>NUCLEOTIDE SEQUENCE [LARGE SCALE GENOMIC DNA]</scope>
</reference>
<dbReference type="EMBL" id="JBFOLJ010000001">
    <property type="protein sequence ID" value="KAL2558826.1"/>
    <property type="molecule type" value="Genomic_DNA"/>
</dbReference>
<evidence type="ECO:0000313" key="3">
    <source>
        <dbReference type="EMBL" id="KAL2558826.1"/>
    </source>
</evidence>
<dbReference type="Proteomes" id="UP001604277">
    <property type="component" value="Unassembled WGS sequence"/>
</dbReference>
<name>A0ABD1XA32_9LAMI</name>
<dbReference type="SUPFAM" id="SSF52743">
    <property type="entry name" value="Subtilisin-like"/>
    <property type="match status" value="1"/>
</dbReference>
<keyword evidence="4" id="KW-1185">Reference proteome</keyword>
<comment type="similarity">
    <text evidence="1">Belongs to the peptidase S8 family.</text>
</comment>
<dbReference type="InterPro" id="IPR036852">
    <property type="entry name" value="Peptidase_S8/S53_dom_sf"/>
</dbReference>
<organism evidence="3 4">
    <name type="scientific">Forsythia ovata</name>
    <dbReference type="NCBI Taxonomy" id="205694"/>
    <lineage>
        <taxon>Eukaryota</taxon>
        <taxon>Viridiplantae</taxon>
        <taxon>Streptophyta</taxon>
        <taxon>Embryophyta</taxon>
        <taxon>Tracheophyta</taxon>
        <taxon>Spermatophyta</taxon>
        <taxon>Magnoliopsida</taxon>
        <taxon>eudicotyledons</taxon>
        <taxon>Gunneridae</taxon>
        <taxon>Pentapetalae</taxon>
        <taxon>asterids</taxon>
        <taxon>lamiids</taxon>
        <taxon>Lamiales</taxon>
        <taxon>Oleaceae</taxon>
        <taxon>Forsythieae</taxon>
        <taxon>Forsythia</taxon>
    </lineage>
</organism>
<accession>A0ABD1XA32</accession>
<evidence type="ECO:0000256" key="2">
    <source>
        <dbReference type="ARBA" id="ARBA00022729"/>
    </source>
</evidence>
<dbReference type="InterPro" id="IPR045051">
    <property type="entry name" value="SBT"/>
</dbReference>
<comment type="caution">
    <text evidence="3">The sequence shown here is derived from an EMBL/GenBank/DDBJ whole genome shotgun (WGS) entry which is preliminary data.</text>
</comment>
<sequence length="149" mass="16496">MYKVGWIFGDISSIDVLKAFDEAIHNGVDVLSLSLGYDLPLYLEVDKHDVIYYGLFHAVASGITIICHGENSGLDAGKISNVVSWFESPNRYSLVYFEKKLEYPGVSPELSFLKDIGHAEFYTIIDEEALQVTGRGSCPSSTLLQVPND</sequence>
<evidence type="ECO:0000313" key="4">
    <source>
        <dbReference type="Proteomes" id="UP001604277"/>
    </source>
</evidence>
<dbReference type="PANTHER" id="PTHR10795">
    <property type="entry name" value="PROPROTEIN CONVERTASE SUBTILISIN/KEXIN"/>
    <property type="match status" value="1"/>
</dbReference>
<evidence type="ECO:0000256" key="1">
    <source>
        <dbReference type="ARBA" id="ARBA00011073"/>
    </source>
</evidence>
<protein>
    <submittedName>
        <fullName evidence="3">Peptidase S8 domain-containing protein</fullName>
    </submittedName>
</protein>
<proteinExistence type="inferred from homology"/>
<keyword evidence="2" id="KW-0732">Signal</keyword>